<keyword evidence="3" id="KW-1185">Reference proteome</keyword>
<dbReference type="Gene3D" id="1.10.287.900">
    <property type="entry name" value="The crystal structure of the spermine/spermidine acetyltransferase from enterococcus faecali"/>
    <property type="match status" value="1"/>
</dbReference>
<dbReference type="Pfam" id="PF00583">
    <property type="entry name" value="Acetyltransf_1"/>
    <property type="match status" value="1"/>
</dbReference>
<dbReference type="InterPro" id="IPR000182">
    <property type="entry name" value="GNAT_dom"/>
</dbReference>
<dbReference type="SUPFAM" id="SSF55729">
    <property type="entry name" value="Acyl-CoA N-acyltransferases (Nat)"/>
    <property type="match status" value="1"/>
</dbReference>
<sequence length="164" mass="17667">MSESPAIRVAPVTPAIRAAVLALRVHPDQYAFVSPIEASLADAEQCHGSTPMAILHGDAPVGYYRIERHANTIAEREYAVPALGLRSFFIGADWQGRGFGGGALSALVADLAAREPDARLLVLTVNCRNLPALALYRRAGFEDSGQLYHGGRSGPQHLMWRPLP</sequence>
<dbReference type="Gene3D" id="3.40.630.30">
    <property type="match status" value="1"/>
</dbReference>
<dbReference type="InterPro" id="IPR016181">
    <property type="entry name" value="Acyl_CoA_acyltransferase"/>
</dbReference>
<evidence type="ECO:0000313" key="2">
    <source>
        <dbReference type="EMBL" id="SFF19417.1"/>
    </source>
</evidence>
<name>A0A1I2GRE5_9GAMM</name>
<reference evidence="3" key="1">
    <citation type="submission" date="2016-10" db="EMBL/GenBank/DDBJ databases">
        <authorList>
            <person name="Varghese N."/>
            <person name="Submissions S."/>
        </authorList>
    </citation>
    <scope>NUCLEOTIDE SEQUENCE [LARGE SCALE GENOMIC DNA]</scope>
    <source>
        <strain evidence="3">UNC178MFTsu3.1</strain>
    </source>
</reference>
<organism evidence="2 3">
    <name type="scientific">Dyella marensis</name>
    <dbReference type="NCBI Taxonomy" id="500610"/>
    <lineage>
        <taxon>Bacteria</taxon>
        <taxon>Pseudomonadati</taxon>
        <taxon>Pseudomonadota</taxon>
        <taxon>Gammaproteobacteria</taxon>
        <taxon>Lysobacterales</taxon>
        <taxon>Rhodanobacteraceae</taxon>
        <taxon>Dyella</taxon>
    </lineage>
</organism>
<dbReference type="Proteomes" id="UP000199477">
    <property type="component" value="Unassembled WGS sequence"/>
</dbReference>
<evidence type="ECO:0000313" key="3">
    <source>
        <dbReference type="Proteomes" id="UP000199477"/>
    </source>
</evidence>
<proteinExistence type="predicted"/>
<feature type="domain" description="N-acetyltransferase" evidence="1">
    <location>
        <begin position="7"/>
        <end position="164"/>
    </location>
</feature>
<dbReference type="GO" id="GO:0016747">
    <property type="term" value="F:acyltransferase activity, transferring groups other than amino-acyl groups"/>
    <property type="evidence" value="ECO:0007669"/>
    <property type="project" value="InterPro"/>
</dbReference>
<dbReference type="AlphaFoldDB" id="A0A1I2GRE5"/>
<accession>A0A1I2GRE5</accession>
<dbReference type="PROSITE" id="PS51186">
    <property type="entry name" value="GNAT"/>
    <property type="match status" value="1"/>
</dbReference>
<keyword evidence="2" id="KW-0808">Transferase</keyword>
<dbReference type="RefSeq" id="WP_026634594.1">
    <property type="nucleotide sequence ID" value="NZ_FONH01000009.1"/>
</dbReference>
<dbReference type="EMBL" id="FONH01000009">
    <property type="protein sequence ID" value="SFF19417.1"/>
    <property type="molecule type" value="Genomic_DNA"/>
</dbReference>
<gene>
    <name evidence="2" type="ORF">SAMN02799615_02732</name>
</gene>
<evidence type="ECO:0000259" key="1">
    <source>
        <dbReference type="PROSITE" id="PS51186"/>
    </source>
</evidence>
<protein>
    <submittedName>
        <fullName evidence="2">Acetyltransferase (GNAT) family protein</fullName>
    </submittedName>
</protein>
<dbReference type="InterPro" id="IPR027455">
    <property type="entry name" value="Sper_AcTfrase_N"/>
</dbReference>
<dbReference type="STRING" id="500610.SAMN02799615_02732"/>